<accession>A0A6G1HQS5</accession>
<evidence type="ECO:0000256" key="1">
    <source>
        <dbReference type="SAM" id="MobiDB-lite"/>
    </source>
</evidence>
<gene>
    <name evidence="2" type="ORF">EJ06DRAFT_123030</name>
</gene>
<dbReference type="OrthoDB" id="3800809at2759"/>
<evidence type="ECO:0000313" key="3">
    <source>
        <dbReference type="Proteomes" id="UP000799640"/>
    </source>
</evidence>
<evidence type="ECO:0000313" key="2">
    <source>
        <dbReference type="EMBL" id="KAF2398095.1"/>
    </source>
</evidence>
<keyword evidence="3" id="KW-1185">Reference proteome</keyword>
<protein>
    <submittedName>
        <fullName evidence="2">Uncharacterized protein</fullName>
    </submittedName>
</protein>
<dbReference type="Proteomes" id="UP000799640">
    <property type="component" value="Unassembled WGS sequence"/>
</dbReference>
<proteinExistence type="predicted"/>
<dbReference type="AlphaFoldDB" id="A0A6G1HQS5"/>
<organism evidence="2 3">
    <name type="scientific">Trichodelitschia bisporula</name>
    <dbReference type="NCBI Taxonomy" id="703511"/>
    <lineage>
        <taxon>Eukaryota</taxon>
        <taxon>Fungi</taxon>
        <taxon>Dikarya</taxon>
        <taxon>Ascomycota</taxon>
        <taxon>Pezizomycotina</taxon>
        <taxon>Dothideomycetes</taxon>
        <taxon>Dothideomycetes incertae sedis</taxon>
        <taxon>Phaeotrichales</taxon>
        <taxon>Phaeotrichaceae</taxon>
        <taxon>Trichodelitschia</taxon>
    </lineage>
</organism>
<dbReference type="EMBL" id="ML996701">
    <property type="protein sequence ID" value="KAF2398095.1"/>
    <property type="molecule type" value="Genomic_DNA"/>
</dbReference>
<feature type="compositionally biased region" description="Polar residues" evidence="1">
    <location>
        <begin position="92"/>
        <end position="103"/>
    </location>
</feature>
<feature type="region of interest" description="Disordered" evidence="1">
    <location>
        <begin position="87"/>
        <end position="116"/>
    </location>
</feature>
<sequence length="163" mass="17454">MPNAYYCCGCRTGPYHIAYYSRCLGCEQAPCEYCTWVTIPDKTQYGKSPESVIVSSPLSLYMASTTSTLPDSLTSYGTIPNTGSQGGRYGSFSPSAGNPSTKHTPPEDSPDDLLGGPSLIQQRSDVWYCCDCGDGPVSVALHAACVGCDHHRCMGCKSENRAK</sequence>
<reference evidence="2" key="1">
    <citation type="journal article" date="2020" name="Stud. Mycol.">
        <title>101 Dothideomycetes genomes: a test case for predicting lifestyles and emergence of pathogens.</title>
        <authorList>
            <person name="Haridas S."/>
            <person name="Albert R."/>
            <person name="Binder M."/>
            <person name="Bloem J."/>
            <person name="Labutti K."/>
            <person name="Salamov A."/>
            <person name="Andreopoulos B."/>
            <person name="Baker S."/>
            <person name="Barry K."/>
            <person name="Bills G."/>
            <person name="Bluhm B."/>
            <person name="Cannon C."/>
            <person name="Castanera R."/>
            <person name="Culley D."/>
            <person name="Daum C."/>
            <person name="Ezra D."/>
            <person name="Gonzalez J."/>
            <person name="Henrissat B."/>
            <person name="Kuo A."/>
            <person name="Liang C."/>
            <person name="Lipzen A."/>
            <person name="Lutzoni F."/>
            <person name="Magnuson J."/>
            <person name="Mondo S."/>
            <person name="Nolan M."/>
            <person name="Ohm R."/>
            <person name="Pangilinan J."/>
            <person name="Park H.-J."/>
            <person name="Ramirez L."/>
            <person name="Alfaro M."/>
            <person name="Sun H."/>
            <person name="Tritt A."/>
            <person name="Yoshinaga Y."/>
            <person name="Zwiers L.-H."/>
            <person name="Turgeon B."/>
            <person name="Goodwin S."/>
            <person name="Spatafora J."/>
            <person name="Crous P."/>
            <person name="Grigoriev I."/>
        </authorList>
    </citation>
    <scope>NUCLEOTIDE SEQUENCE</scope>
    <source>
        <strain evidence="2">CBS 262.69</strain>
    </source>
</reference>
<name>A0A6G1HQS5_9PEZI</name>